<accession>A0ABQ2M1L7</accession>
<keyword evidence="2" id="KW-0812">Transmembrane</keyword>
<dbReference type="EMBL" id="BMNG01000007">
    <property type="protein sequence ID" value="GGO45787.1"/>
    <property type="molecule type" value="Genomic_DNA"/>
</dbReference>
<evidence type="ECO:0000256" key="2">
    <source>
        <dbReference type="SAM" id="Phobius"/>
    </source>
</evidence>
<gene>
    <name evidence="3" type="ORF">GCM10012286_35110</name>
</gene>
<evidence type="ECO:0000313" key="3">
    <source>
        <dbReference type="EMBL" id="GGO45787.1"/>
    </source>
</evidence>
<feature type="transmembrane region" description="Helical" evidence="2">
    <location>
        <begin position="76"/>
        <end position="94"/>
    </location>
</feature>
<dbReference type="Proteomes" id="UP000656881">
    <property type="component" value="Unassembled WGS sequence"/>
</dbReference>
<evidence type="ECO:0000313" key="4">
    <source>
        <dbReference type="Proteomes" id="UP000656881"/>
    </source>
</evidence>
<name>A0ABQ2M1L7_9ACTN</name>
<keyword evidence="2" id="KW-0472">Membrane</keyword>
<organism evidence="3 4">
    <name type="scientific">Streptomyces lasiicapitis</name>
    <dbReference type="NCBI Taxonomy" id="1923961"/>
    <lineage>
        <taxon>Bacteria</taxon>
        <taxon>Bacillati</taxon>
        <taxon>Actinomycetota</taxon>
        <taxon>Actinomycetes</taxon>
        <taxon>Kitasatosporales</taxon>
        <taxon>Streptomycetaceae</taxon>
        <taxon>Streptomyces</taxon>
    </lineage>
</organism>
<feature type="transmembrane region" description="Helical" evidence="2">
    <location>
        <begin position="106"/>
        <end position="125"/>
    </location>
</feature>
<sequence length="132" mass="13604">MPAASSTTSAAPAASGGPAAPDAPAPTPRRIPRSVTISAWAVPLMVLGQFALISIVPVTIALVGALRRVQDRTVRWAAAVLAVSFAIPLTIWLVRPDGAQSLSKDIQPAFVGVIVAASAALIVAIHRARRRS</sequence>
<reference evidence="4" key="1">
    <citation type="journal article" date="2019" name="Int. J. Syst. Evol. Microbiol.">
        <title>The Global Catalogue of Microorganisms (GCM) 10K type strain sequencing project: providing services to taxonomists for standard genome sequencing and annotation.</title>
        <authorList>
            <consortium name="The Broad Institute Genomics Platform"/>
            <consortium name="The Broad Institute Genome Sequencing Center for Infectious Disease"/>
            <person name="Wu L."/>
            <person name="Ma J."/>
        </authorList>
    </citation>
    <scope>NUCLEOTIDE SEQUENCE [LARGE SCALE GENOMIC DNA]</scope>
    <source>
        <strain evidence="4">CGMCC 4.7349</strain>
    </source>
</reference>
<keyword evidence="4" id="KW-1185">Reference proteome</keyword>
<proteinExistence type="predicted"/>
<evidence type="ECO:0008006" key="5">
    <source>
        <dbReference type="Google" id="ProtNLM"/>
    </source>
</evidence>
<feature type="region of interest" description="Disordered" evidence="1">
    <location>
        <begin position="1"/>
        <end position="28"/>
    </location>
</feature>
<keyword evidence="2" id="KW-1133">Transmembrane helix</keyword>
<evidence type="ECO:0000256" key="1">
    <source>
        <dbReference type="SAM" id="MobiDB-lite"/>
    </source>
</evidence>
<feature type="compositionally biased region" description="Low complexity" evidence="1">
    <location>
        <begin position="1"/>
        <end position="20"/>
    </location>
</feature>
<protein>
    <recommendedName>
        <fullName evidence="5">Integral membrane protein</fullName>
    </recommendedName>
</protein>
<comment type="caution">
    <text evidence="3">The sequence shown here is derived from an EMBL/GenBank/DDBJ whole genome shotgun (WGS) entry which is preliminary data.</text>
</comment>
<feature type="transmembrane region" description="Helical" evidence="2">
    <location>
        <begin position="40"/>
        <end position="64"/>
    </location>
</feature>